<reference evidence="2" key="1">
    <citation type="submission" date="2020-05" db="EMBL/GenBank/DDBJ databases">
        <authorList>
            <person name="Chiriac C."/>
            <person name="Salcher M."/>
            <person name="Ghai R."/>
            <person name="Kavagutti S V."/>
        </authorList>
    </citation>
    <scope>NUCLEOTIDE SEQUENCE</scope>
</reference>
<protein>
    <submittedName>
        <fullName evidence="2">Unannotated protein</fullName>
    </submittedName>
</protein>
<accession>A0A6J7H1C8</accession>
<dbReference type="Gene3D" id="1.10.3290.10">
    <property type="entry name" value="Fido-like domain"/>
    <property type="match status" value="1"/>
</dbReference>
<dbReference type="EMBL" id="CAFBMC010000144">
    <property type="protein sequence ID" value="CAB4912756.1"/>
    <property type="molecule type" value="Genomic_DNA"/>
</dbReference>
<dbReference type="PROSITE" id="PS51459">
    <property type="entry name" value="FIDO"/>
    <property type="match status" value="1"/>
</dbReference>
<sequence>MPSQIETWGKAPLQVIAHLHALTATGFENAATLGRPRSGNETDDPLKIGSLPEVSALAPGLMALSSLVTRQTDLPGLLIAALVHNEILWLRPFTWGSGLIGRALVRVVLAERGLDPSPFTIPEHGFAESGRPAYVQAIRNYGSGTLDGVAQSVIWFSASCAIGAAAVNV</sequence>
<dbReference type="AlphaFoldDB" id="A0A6J7H1C8"/>
<dbReference type="SUPFAM" id="SSF140931">
    <property type="entry name" value="Fic-like"/>
    <property type="match status" value="1"/>
</dbReference>
<evidence type="ECO:0000313" key="2">
    <source>
        <dbReference type="EMBL" id="CAB4912756.1"/>
    </source>
</evidence>
<feature type="domain" description="Fido" evidence="1">
    <location>
        <begin position="11"/>
        <end position="158"/>
    </location>
</feature>
<dbReference type="InterPro" id="IPR036597">
    <property type="entry name" value="Fido-like_dom_sf"/>
</dbReference>
<dbReference type="InterPro" id="IPR003812">
    <property type="entry name" value="Fido"/>
</dbReference>
<name>A0A6J7H1C8_9ZZZZ</name>
<evidence type="ECO:0000259" key="1">
    <source>
        <dbReference type="PROSITE" id="PS51459"/>
    </source>
</evidence>
<organism evidence="2">
    <name type="scientific">freshwater metagenome</name>
    <dbReference type="NCBI Taxonomy" id="449393"/>
    <lineage>
        <taxon>unclassified sequences</taxon>
        <taxon>metagenomes</taxon>
        <taxon>ecological metagenomes</taxon>
    </lineage>
</organism>
<gene>
    <name evidence="2" type="ORF">UFOPK3495_01688</name>
</gene>
<proteinExistence type="predicted"/>